<keyword evidence="3" id="KW-0805">Transcription regulation</keyword>
<evidence type="ECO:0000256" key="4">
    <source>
        <dbReference type="ARBA" id="ARBA00023163"/>
    </source>
</evidence>
<dbReference type="PANTHER" id="PTHR30265">
    <property type="entry name" value="RHO-INTERACTING TRANSCRIPTION TERMINATION FACTOR NUSG"/>
    <property type="match status" value="1"/>
</dbReference>
<name>A0A382VYA9_9ZZZZ</name>
<dbReference type="SMART" id="SM00738">
    <property type="entry name" value="NGN"/>
    <property type="match status" value="1"/>
</dbReference>
<dbReference type="CDD" id="cd06091">
    <property type="entry name" value="KOW_NusG"/>
    <property type="match status" value="1"/>
</dbReference>
<dbReference type="PRINTS" id="PR00338">
    <property type="entry name" value="NUSGTNSCPFCT"/>
</dbReference>
<dbReference type="GO" id="GO:0031564">
    <property type="term" value="P:transcription antitermination"/>
    <property type="evidence" value="ECO:0007669"/>
    <property type="project" value="UniProtKB-KW"/>
</dbReference>
<dbReference type="Pfam" id="PF02357">
    <property type="entry name" value="NusG"/>
    <property type="match status" value="1"/>
</dbReference>
<dbReference type="InterPro" id="IPR047050">
    <property type="entry name" value="NGN"/>
</dbReference>
<dbReference type="InterPro" id="IPR036735">
    <property type="entry name" value="NGN_dom_sf"/>
</dbReference>
<evidence type="ECO:0000256" key="1">
    <source>
        <dbReference type="ARBA" id="ARBA00022472"/>
    </source>
</evidence>
<dbReference type="AlphaFoldDB" id="A0A382VYA9"/>
<dbReference type="Gene3D" id="2.30.30.30">
    <property type="match status" value="1"/>
</dbReference>
<feature type="region of interest" description="Disordered" evidence="5">
    <location>
        <begin position="1"/>
        <end position="21"/>
    </location>
</feature>
<dbReference type="InterPro" id="IPR043425">
    <property type="entry name" value="NusG-like"/>
</dbReference>
<dbReference type="InterPro" id="IPR008991">
    <property type="entry name" value="Translation_prot_SH3-like_sf"/>
</dbReference>
<proteinExistence type="predicted"/>
<evidence type="ECO:0000259" key="6">
    <source>
        <dbReference type="SMART" id="SM00738"/>
    </source>
</evidence>
<evidence type="ECO:0000256" key="5">
    <source>
        <dbReference type="SAM" id="MobiDB-lite"/>
    </source>
</evidence>
<feature type="domain" description="KOW" evidence="7">
    <location>
        <begin position="148"/>
        <end position="175"/>
    </location>
</feature>
<dbReference type="SMART" id="SM00739">
    <property type="entry name" value="KOW"/>
    <property type="match status" value="1"/>
</dbReference>
<evidence type="ECO:0000259" key="7">
    <source>
        <dbReference type="SMART" id="SM00739"/>
    </source>
</evidence>
<sequence length="176" mass="20020">VTTQENLNQTDQDSQEEPSHRGNEGFWYIVHCYSGMEERVKKNLEQRIATMDVEAKIFEVVVPTEEVVEIKDGRRTPKRERLFPGYVLVRLTMDDQSWYVVRNTPGITGFISADEEGERKARPLPLTEKEVANIFKRIDAAQPRAKIGLAKGQSVKVVDGPFSEFIGVVDEVIPDK</sequence>
<dbReference type="InterPro" id="IPR001062">
    <property type="entry name" value="Transcrpt_antiterm_NusG"/>
</dbReference>
<evidence type="ECO:0000313" key="8">
    <source>
        <dbReference type="EMBL" id="SVD51483.1"/>
    </source>
</evidence>
<dbReference type="InterPro" id="IPR005824">
    <property type="entry name" value="KOW"/>
</dbReference>
<evidence type="ECO:0000256" key="3">
    <source>
        <dbReference type="ARBA" id="ARBA00023015"/>
    </source>
</evidence>
<feature type="non-terminal residue" evidence="8">
    <location>
        <position position="176"/>
    </location>
</feature>
<feature type="domain" description="NusG-like N-terminal" evidence="6">
    <location>
        <begin position="24"/>
        <end position="138"/>
    </location>
</feature>
<dbReference type="SUPFAM" id="SSF50104">
    <property type="entry name" value="Translation proteins SH3-like domain"/>
    <property type="match status" value="1"/>
</dbReference>
<keyword evidence="4" id="KW-0804">Transcription</keyword>
<dbReference type="PANTHER" id="PTHR30265:SF2">
    <property type="entry name" value="TRANSCRIPTION TERMINATION_ANTITERMINATION PROTEIN NUSG"/>
    <property type="match status" value="1"/>
</dbReference>
<dbReference type="InterPro" id="IPR006645">
    <property type="entry name" value="NGN-like_dom"/>
</dbReference>
<dbReference type="SUPFAM" id="SSF82679">
    <property type="entry name" value="N-utilization substance G protein NusG, N-terminal domain"/>
    <property type="match status" value="1"/>
</dbReference>
<protein>
    <recommendedName>
        <fullName evidence="9">NusG-like N-terminal domain-containing protein</fullName>
    </recommendedName>
</protein>
<dbReference type="Pfam" id="PF00467">
    <property type="entry name" value="KOW"/>
    <property type="match status" value="1"/>
</dbReference>
<dbReference type="Gene3D" id="3.30.70.940">
    <property type="entry name" value="NusG, N-terminal domain"/>
    <property type="match status" value="1"/>
</dbReference>
<organism evidence="8">
    <name type="scientific">marine metagenome</name>
    <dbReference type="NCBI Taxonomy" id="408172"/>
    <lineage>
        <taxon>unclassified sequences</taxon>
        <taxon>metagenomes</taxon>
        <taxon>ecological metagenomes</taxon>
    </lineage>
</organism>
<keyword evidence="2" id="KW-0889">Transcription antitermination</keyword>
<dbReference type="GO" id="GO:0006354">
    <property type="term" value="P:DNA-templated transcription elongation"/>
    <property type="evidence" value="ECO:0007669"/>
    <property type="project" value="InterPro"/>
</dbReference>
<dbReference type="GO" id="GO:0005829">
    <property type="term" value="C:cytosol"/>
    <property type="evidence" value="ECO:0007669"/>
    <property type="project" value="TreeGrafter"/>
</dbReference>
<feature type="non-terminal residue" evidence="8">
    <location>
        <position position="1"/>
    </location>
</feature>
<dbReference type="GO" id="GO:0006353">
    <property type="term" value="P:DNA-templated transcription termination"/>
    <property type="evidence" value="ECO:0007669"/>
    <property type="project" value="UniProtKB-KW"/>
</dbReference>
<dbReference type="EMBL" id="UINC01155561">
    <property type="protein sequence ID" value="SVD51483.1"/>
    <property type="molecule type" value="Genomic_DNA"/>
</dbReference>
<evidence type="ECO:0000256" key="2">
    <source>
        <dbReference type="ARBA" id="ARBA00022814"/>
    </source>
</evidence>
<accession>A0A382VYA9</accession>
<dbReference type="NCBIfam" id="TIGR00922">
    <property type="entry name" value="nusG"/>
    <property type="match status" value="1"/>
</dbReference>
<keyword evidence="1" id="KW-0806">Transcription termination</keyword>
<feature type="compositionally biased region" description="Polar residues" evidence="5">
    <location>
        <begin position="1"/>
        <end position="12"/>
    </location>
</feature>
<gene>
    <name evidence="8" type="ORF">METZ01_LOCUS404337</name>
</gene>
<dbReference type="GO" id="GO:0032784">
    <property type="term" value="P:regulation of DNA-templated transcription elongation"/>
    <property type="evidence" value="ECO:0007669"/>
    <property type="project" value="InterPro"/>
</dbReference>
<dbReference type="InterPro" id="IPR014722">
    <property type="entry name" value="Rib_uL2_dom2"/>
</dbReference>
<evidence type="ECO:0008006" key="9">
    <source>
        <dbReference type="Google" id="ProtNLM"/>
    </source>
</evidence>
<dbReference type="CDD" id="cd09891">
    <property type="entry name" value="NGN_Bact_1"/>
    <property type="match status" value="1"/>
</dbReference>
<reference evidence="8" key="1">
    <citation type="submission" date="2018-05" db="EMBL/GenBank/DDBJ databases">
        <authorList>
            <person name="Lanie J.A."/>
            <person name="Ng W.-L."/>
            <person name="Kazmierczak K.M."/>
            <person name="Andrzejewski T.M."/>
            <person name="Davidsen T.M."/>
            <person name="Wayne K.J."/>
            <person name="Tettelin H."/>
            <person name="Glass J.I."/>
            <person name="Rusch D."/>
            <person name="Podicherti R."/>
            <person name="Tsui H.-C.T."/>
            <person name="Winkler M.E."/>
        </authorList>
    </citation>
    <scope>NUCLEOTIDE SEQUENCE</scope>
</reference>